<accession>A0ABT6XF62</accession>
<dbReference type="Proteomes" id="UP001321580">
    <property type="component" value="Unassembled WGS sequence"/>
</dbReference>
<evidence type="ECO:0000256" key="1">
    <source>
        <dbReference type="SAM" id="SignalP"/>
    </source>
</evidence>
<evidence type="ECO:0000313" key="4">
    <source>
        <dbReference type="Proteomes" id="UP001321580"/>
    </source>
</evidence>
<dbReference type="InterPro" id="IPR037682">
    <property type="entry name" value="TonB_C"/>
</dbReference>
<dbReference type="SUPFAM" id="SSF74653">
    <property type="entry name" value="TolA/TonB C-terminal domain"/>
    <property type="match status" value="1"/>
</dbReference>
<reference evidence="3 4" key="1">
    <citation type="submission" date="2023-05" db="EMBL/GenBank/DDBJ databases">
        <title>Lysobacter sp. strain LF1 Genome sequencing and assembly.</title>
        <authorList>
            <person name="Jung Y."/>
        </authorList>
    </citation>
    <scope>NUCLEOTIDE SEQUENCE [LARGE SCALE GENOMIC DNA]</scope>
    <source>
        <strain evidence="3 4">LF1</strain>
    </source>
</reference>
<dbReference type="PROSITE" id="PS51257">
    <property type="entry name" value="PROKAR_LIPOPROTEIN"/>
    <property type="match status" value="1"/>
</dbReference>
<evidence type="ECO:0000259" key="2">
    <source>
        <dbReference type="Pfam" id="PF03544"/>
    </source>
</evidence>
<comment type="caution">
    <text evidence="3">The sequence shown here is derived from an EMBL/GenBank/DDBJ whole genome shotgun (WGS) entry which is preliminary data.</text>
</comment>
<feature type="signal peptide" evidence="1">
    <location>
        <begin position="1"/>
        <end position="21"/>
    </location>
</feature>
<keyword evidence="1" id="KW-0732">Signal</keyword>
<protein>
    <submittedName>
        <fullName evidence="3">Energy transducer TonB</fullName>
    </submittedName>
</protein>
<dbReference type="Pfam" id="PF03544">
    <property type="entry name" value="TonB_C"/>
    <property type="match status" value="1"/>
</dbReference>
<feature type="domain" description="TonB C-terminal" evidence="2">
    <location>
        <begin position="97"/>
        <end position="168"/>
    </location>
</feature>
<evidence type="ECO:0000313" key="3">
    <source>
        <dbReference type="EMBL" id="MDI9238791.1"/>
    </source>
</evidence>
<feature type="chain" id="PRO_5045565126" evidence="1">
    <location>
        <begin position="22"/>
        <end position="170"/>
    </location>
</feature>
<keyword evidence="4" id="KW-1185">Reference proteome</keyword>
<dbReference type="EMBL" id="JASGBI010000001">
    <property type="protein sequence ID" value="MDI9238791.1"/>
    <property type="molecule type" value="Genomic_DNA"/>
</dbReference>
<gene>
    <name evidence="3" type="ORF">QLQ15_07665</name>
</gene>
<name>A0ABT6XF62_9GAMM</name>
<proteinExistence type="predicted"/>
<sequence>MARLTVVALACAGAMFLAGCASTPSMPVAEKAGAGSRVLVRNGSTSSASHGAARYSLTDRACSVESLQLLSADEVDALTEGWREPDDCEGPEKLSLPAYGASPGRKGSAHVLVRLTAEGAVESVQAVCATDRRFGETAVETVKRIRFSHMTCKGVPTRVAFFLPLDYKYD</sequence>
<dbReference type="RefSeq" id="WP_283212235.1">
    <property type="nucleotide sequence ID" value="NZ_JASGBI010000001.1"/>
</dbReference>
<organism evidence="3 4">
    <name type="scientific">Lysobacter stagni</name>
    <dbReference type="NCBI Taxonomy" id="3045172"/>
    <lineage>
        <taxon>Bacteria</taxon>
        <taxon>Pseudomonadati</taxon>
        <taxon>Pseudomonadota</taxon>
        <taxon>Gammaproteobacteria</taxon>
        <taxon>Lysobacterales</taxon>
        <taxon>Lysobacteraceae</taxon>
        <taxon>Lysobacter</taxon>
    </lineage>
</organism>
<dbReference type="Gene3D" id="3.30.1150.10">
    <property type="match status" value="1"/>
</dbReference>